<dbReference type="Gene3D" id="3.10.360.10">
    <property type="entry name" value="Antimicrobial Peptide, Beta-defensin 2, Chain A"/>
    <property type="match status" value="1"/>
</dbReference>
<dbReference type="GO" id="GO:0006952">
    <property type="term" value="P:defense response"/>
    <property type="evidence" value="ECO:0007669"/>
    <property type="project" value="InterPro"/>
</dbReference>
<dbReference type="Proteomes" id="UP000472274">
    <property type="component" value="Unplaced"/>
</dbReference>
<proteinExistence type="predicted"/>
<organism evidence="3 4">
    <name type="scientific">Terrapene triunguis</name>
    <name type="common">Three-toed box turtle</name>
    <dbReference type="NCBI Taxonomy" id="2587831"/>
    <lineage>
        <taxon>Eukaryota</taxon>
        <taxon>Metazoa</taxon>
        <taxon>Chordata</taxon>
        <taxon>Craniata</taxon>
        <taxon>Vertebrata</taxon>
        <taxon>Euteleostomi</taxon>
        <taxon>Archelosauria</taxon>
        <taxon>Testudinata</taxon>
        <taxon>Testudines</taxon>
        <taxon>Cryptodira</taxon>
        <taxon>Durocryptodira</taxon>
        <taxon>Testudinoidea</taxon>
        <taxon>Emydidae</taxon>
        <taxon>Terrapene</taxon>
    </lineage>
</organism>
<dbReference type="Pfam" id="PF00711">
    <property type="entry name" value="Defensin_beta"/>
    <property type="match status" value="1"/>
</dbReference>
<evidence type="ECO:0000313" key="3">
    <source>
        <dbReference type="Ensembl" id="ENSTMTP00000021512.1"/>
    </source>
</evidence>
<dbReference type="InParanoid" id="A0A674JNI2"/>
<feature type="domain" description="Beta-defensin-like" evidence="2">
    <location>
        <begin position="28"/>
        <end position="61"/>
    </location>
</feature>
<dbReference type="SUPFAM" id="SSF57392">
    <property type="entry name" value="Defensin-like"/>
    <property type="match status" value="1"/>
</dbReference>
<reference evidence="3" key="1">
    <citation type="submission" date="2025-08" db="UniProtKB">
        <authorList>
            <consortium name="Ensembl"/>
        </authorList>
    </citation>
    <scope>IDENTIFICATION</scope>
</reference>
<feature type="chain" id="PRO_5025479002" description="Beta-defensin-like domain-containing protein" evidence="1">
    <location>
        <begin position="22"/>
        <end position="76"/>
    </location>
</feature>
<protein>
    <recommendedName>
        <fullName evidence="2">Beta-defensin-like domain-containing protein</fullName>
    </recommendedName>
</protein>
<name>A0A674JNI2_9SAUR</name>
<evidence type="ECO:0000259" key="2">
    <source>
        <dbReference type="Pfam" id="PF00711"/>
    </source>
</evidence>
<dbReference type="Ensembl" id="ENSTMTT00000022276.1">
    <property type="protein sequence ID" value="ENSTMTP00000021512.1"/>
    <property type="gene ID" value="ENSTMTG00000015722.1"/>
</dbReference>
<dbReference type="GO" id="GO:0005576">
    <property type="term" value="C:extracellular region"/>
    <property type="evidence" value="ECO:0007669"/>
    <property type="project" value="InterPro"/>
</dbReference>
<keyword evidence="1" id="KW-0732">Signal</keyword>
<dbReference type="GeneTree" id="ENSGT00950000185025"/>
<sequence length="76" mass="8482">SDWKGHLQTLLFLKTLFLCAGFTQRITNPQACNRAGGFCHHICPFLFSVIGSCGFPLNCCRWRKVSSGLYKGDITV</sequence>
<dbReference type="AlphaFoldDB" id="A0A674JNI2"/>
<evidence type="ECO:0000313" key="4">
    <source>
        <dbReference type="Proteomes" id="UP000472274"/>
    </source>
</evidence>
<accession>A0A674JNI2</accession>
<keyword evidence="4" id="KW-1185">Reference proteome</keyword>
<reference evidence="3" key="2">
    <citation type="submission" date="2025-09" db="UniProtKB">
        <authorList>
            <consortium name="Ensembl"/>
        </authorList>
    </citation>
    <scope>IDENTIFICATION</scope>
</reference>
<feature type="signal peptide" evidence="1">
    <location>
        <begin position="1"/>
        <end position="21"/>
    </location>
</feature>
<evidence type="ECO:0000256" key="1">
    <source>
        <dbReference type="SAM" id="SignalP"/>
    </source>
</evidence>
<dbReference type="InterPro" id="IPR001855">
    <property type="entry name" value="Defensin_beta-like"/>
</dbReference>